<keyword evidence="2" id="KW-1185">Reference proteome</keyword>
<organism evidence="1 2">
    <name type="scientific">Astrephomene gubernaculifera</name>
    <dbReference type="NCBI Taxonomy" id="47775"/>
    <lineage>
        <taxon>Eukaryota</taxon>
        <taxon>Viridiplantae</taxon>
        <taxon>Chlorophyta</taxon>
        <taxon>core chlorophytes</taxon>
        <taxon>Chlorophyceae</taxon>
        <taxon>CS clade</taxon>
        <taxon>Chlamydomonadales</taxon>
        <taxon>Astrephomenaceae</taxon>
        <taxon>Astrephomene</taxon>
    </lineage>
</organism>
<dbReference type="AlphaFoldDB" id="A0AAD3HGX5"/>
<name>A0AAD3HGX5_9CHLO</name>
<comment type="caution">
    <text evidence="1">The sequence shown here is derived from an EMBL/GenBank/DDBJ whole genome shotgun (WGS) entry which is preliminary data.</text>
</comment>
<protein>
    <submittedName>
        <fullName evidence="1">Uncharacterized protein</fullName>
    </submittedName>
</protein>
<proteinExistence type="predicted"/>
<sequence>MASVRRRKYGKDEDALTESLLPDYAEQSNLEEEERQRHANRHAIIVHPGEFNLQAFIQSILDWWNRLFGQIVSYASQLWPYARDQPLSLLQVGGRGIPYAVLYLSRGIPYAVLYLSRGIPYAVLYLSRGIPYAVLYLSRGIPYAVLYLSRGIP</sequence>
<evidence type="ECO:0000313" key="2">
    <source>
        <dbReference type="Proteomes" id="UP001054857"/>
    </source>
</evidence>
<accession>A0AAD3HGX5</accession>
<dbReference type="EMBL" id="BMAR01000001">
    <property type="protein sequence ID" value="GFR39965.1"/>
    <property type="molecule type" value="Genomic_DNA"/>
</dbReference>
<evidence type="ECO:0000313" key="1">
    <source>
        <dbReference type="EMBL" id="GFR39965.1"/>
    </source>
</evidence>
<reference evidence="1 2" key="1">
    <citation type="journal article" date="2021" name="Sci. Rep.">
        <title>Genome sequencing of the multicellular alga Astrephomene provides insights into convergent evolution of germ-soma differentiation.</title>
        <authorList>
            <person name="Yamashita S."/>
            <person name="Yamamoto K."/>
            <person name="Matsuzaki R."/>
            <person name="Suzuki S."/>
            <person name="Yamaguchi H."/>
            <person name="Hirooka S."/>
            <person name="Minakuchi Y."/>
            <person name="Miyagishima S."/>
            <person name="Kawachi M."/>
            <person name="Toyoda A."/>
            <person name="Nozaki H."/>
        </authorList>
    </citation>
    <scope>NUCLEOTIDE SEQUENCE [LARGE SCALE GENOMIC DNA]</scope>
    <source>
        <strain evidence="1 2">NIES-4017</strain>
    </source>
</reference>
<dbReference type="Proteomes" id="UP001054857">
    <property type="component" value="Unassembled WGS sequence"/>
</dbReference>
<gene>
    <name evidence="1" type="ORF">Agub_g489</name>
</gene>